<keyword evidence="5" id="KW-1185">Reference proteome</keyword>
<evidence type="ECO:0000313" key="4">
    <source>
        <dbReference type="EMBL" id="KAJ6252759.1"/>
    </source>
</evidence>
<comment type="similarity">
    <text evidence="1">Belongs to the importin alpha family.</text>
</comment>
<comment type="caution">
    <text evidence="4">The sequence shown here is derived from an EMBL/GenBank/DDBJ whole genome shotgun (WGS) entry which is preliminary data.</text>
</comment>
<evidence type="ECO:0000313" key="5">
    <source>
        <dbReference type="Proteomes" id="UP001150062"/>
    </source>
</evidence>
<evidence type="ECO:0000256" key="1">
    <source>
        <dbReference type="ARBA" id="ARBA00010394"/>
    </source>
</evidence>
<gene>
    <name evidence="4" type="ORF">M0813_13822</name>
</gene>
<dbReference type="EMBL" id="JAOAOG010000039">
    <property type="protein sequence ID" value="KAJ6252759.1"/>
    <property type="molecule type" value="Genomic_DNA"/>
</dbReference>
<organism evidence="4 5">
    <name type="scientific">Anaeramoeba flamelloides</name>
    <dbReference type="NCBI Taxonomy" id="1746091"/>
    <lineage>
        <taxon>Eukaryota</taxon>
        <taxon>Metamonada</taxon>
        <taxon>Anaeramoebidae</taxon>
        <taxon>Anaeramoeba</taxon>
    </lineage>
</organism>
<name>A0ABQ8Z7G8_9EUKA</name>
<protein>
    <submittedName>
        <fullName evidence="4">Importin subunit alpha</fullName>
    </submittedName>
</protein>
<proteinExistence type="inferred from homology"/>
<evidence type="ECO:0000256" key="2">
    <source>
        <dbReference type="ARBA" id="ARBA00022448"/>
    </source>
</evidence>
<accession>A0ABQ8Z7G8</accession>
<dbReference type="SUPFAM" id="SSF48371">
    <property type="entry name" value="ARM repeat"/>
    <property type="match status" value="1"/>
</dbReference>
<sequence length="216" mass="25100">MYPALIKLLHNESLRITISVFPILSNISKGEQRHKQFLLNNKILDELEKTFHRYNNQVVLSYVSLIISNLANGTEAQIGEIIDSKLLTLIIENIQEKYGKIDAIKKEFTVIVLNILENGTFQHIANLIEKGVIELICQVIQTIDQQIIYNCLQIFYIITKLNENYYIVNQIEKYRGFEIVNELTNHKNTLIGTLSQKILQNFNKCLNEQIKQDIEH</sequence>
<dbReference type="Gene3D" id="1.25.10.10">
    <property type="entry name" value="Leucine-rich Repeat Variant"/>
    <property type="match status" value="1"/>
</dbReference>
<keyword evidence="3" id="KW-0653">Protein transport</keyword>
<dbReference type="InterPro" id="IPR016024">
    <property type="entry name" value="ARM-type_fold"/>
</dbReference>
<evidence type="ECO:0000256" key="3">
    <source>
        <dbReference type="ARBA" id="ARBA00022927"/>
    </source>
</evidence>
<reference evidence="4" key="1">
    <citation type="submission" date="2022-08" db="EMBL/GenBank/DDBJ databases">
        <title>Novel sulfate-reducing endosymbionts in the free-living metamonad Anaeramoeba.</title>
        <authorList>
            <person name="Jerlstrom-Hultqvist J."/>
            <person name="Cepicka I."/>
            <person name="Gallot-Lavallee L."/>
            <person name="Salas-Leiva D."/>
            <person name="Curtis B.A."/>
            <person name="Zahonova K."/>
            <person name="Pipaliya S."/>
            <person name="Dacks J."/>
            <person name="Roger A.J."/>
        </authorList>
    </citation>
    <scope>NUCLEOTIDE SEQUENCE</scope>
    <source>
        <strain evidence="4">Schooner1</strain>
    </source>
</reference>
<dbReference type="Proteomes" id="UP001150062">
    <property type="component" value="Unassembled WGS sequence"/>
</dbReference>
<dbReference type="PANTHER" id="PTHR23316">
    <property type="entry name" value="IMPORTIN ALPHA"/>
    <property type="match status" value="1"/>
</dbReference>
<keyword evidence="2" id="KW-0813">Transport</keyword>
<dbReference type="InterPro" id="IPR011989">
    <property type="entry name" value="ARM-like"/>
</dbReference>